<dbReference type="Pfam" id="PF13671">
    <property type="entry name" value="AAA_33"/>
    <property type="match status" value="1"/>
</dbReference>
<dbReference type="SUPFAM" id="SSF52540">
    <property type="entry name" value="P-loop containing nucleoside triphosphate hydrolases"/>
    <property type="match status" value="1"/>
</dbReference>
<protein>
    <recommendedName>
        <fullName evidence="2">Zeta toxin domain-containing protein</fullName>
    </recommendedName>
</protein>
<dbReference type="EMBL" id="BARW01005435">
    <property type="protein sequence ID" value="GAI79315.1"/>
    <property type="molecule type" value="Genomic_DNA"/>
</dbReference>
<evidence type="ECO:0008006" key="2">
    <source>
        <dbReference type="Google" id="ProtNLM"/>
    </source>
</evidence>
<gene>
    <name evidence="1" type="ORF">S12H4_11848</name>
</gene>
<proteinExistence type="predicted"/>
<sequence length="195" mass="22461">MEDTQTRKDVQRLMESLGELPEPTITPAFIVVSGLPGSGKSFFCRRLTERLFSLSPRPLASPSISTRPPASPFPILESDALRRLLFPKPNYSRGESDRVFRACHMLIEDLLRRGIPLIFDATNLIEHQREHLYHIADSVEARLIIVRVEAPPELVRQRLQDRLSHLDPEDKSEADWRVYRRMSAAAQRIQRNHFA</sequence>
<dbReference type="AlphaFoldDB" id="X1SVD7"/>
<organism evidence="1">
    <name type="scientific">marine sediment metagenome</name>
    <dbReference type="NCBI Taxonomy" id="412755"/>
    <lineage>
        <taxon>unclassified sequences</taxon>
        <taxon>metagenomes</taxon>
        <taxon>ecological metagenomes</taxon>
    </lineage>
</organism>
<comment type="caution">
    <text evidence="1">The sequence shown here is derived from an EMBL/GenBank/DDBJ whole genome shotgun (WGS) entry which is preliminary data.</text>
</comment>
<reference evidence="1" key="1">
    <citation type="journal article" date="2014" name="Front. Microbiol.">
        <title>High frequency of phylogenetically diverse reductive dehalogenase-homologous genes in deep subseafloor sedimentary metagenomes.</title>
        <authorList>
            <person name="Kawai M."/>
            <person name="Futagami T."/>
            <person name="Toyoda A."/>
            <person name="Takaki Y."/>
            <person name="Nishi S."/>
            <person name="Hori S."/>
            <person name="Arai W."/>
            <person name="Tsubouchi T."/>
            <person name="Morono Y."/>
            <person name="Uchiyama I."/>
            <person name="Ito T."/>
            <person name="Fujiyama A."/>
            <person name="Inagaki F."/>
            <person name="Takami H."/>
        </authorList>
    </citation>
    <scope>NUCLEOTIDE SEQUENCE</scope>
    <source>
        <strain evidence="1">Expedition CK06-06</strain>
    </source>
</reference>
<feature type="non-terminal residue" evidence="1">
    <location>
        <position position="195"/>
    </location>
</feature>
<dbReference type="InterPro" id="IPR027417">
    <property type="entry name" value="P-loop_NTPase"/>
</dbReference>
<dbReference type="Gene3D" id="3.40.50.300">
    <property type="entry name" value="P-loop containing nucleotide triphosphate hydrolases"/>
    <property type="match status" value="1"/>
</dbReference>
<evidence type="ECO:0000313" key="1">
    <source>
        <dbReference type="EMBL" id="GAI79315.1"/>
    </source>
</evidence>
<accession>X1SVD7</accession>
<name>X1SVD7_9ZZZZ</name>